<dbReference type="OrthoDB" id="202036at2157"/>
<dbReference type="AlphaFoldDB" id="A0A4P8WFB9"/>
<reference evidence="3" key="1">
    <citation type="submission" date="2019-05" db="EMBL/GenBank/DDBJ databases">
        <title>Genome sequence and methylation pattern of the halophilic Archaeon Natrinema versiforme BOL5-4.</title>
        <authorList>
            <person name="DasSarma P."/>
            <person name="Anton B.P."/>
            <person name="DasSarma S.L."/>
            <person name="Martinez F.L."/>
            <person name="Guzman D."/>
            <person name="Roberts R.J."/>
            <person name="DasSarma S."/>
        </authorList>
    </citation>
    <scope>NUCLEOTIDE SEQUENCE [LARGE SCALE GENOMIC DNA]</scope>
    <source>
        <strain evidence="3">BOL5-4</strain>
    </source>
</reference>
<feature type="region of interest" description="Disordered" evidence="1">
    <location>
        <begin position="1"/>
        <end position="25"/>
    </location>
</feature>
<feature type="compositionally biased region" description="Polar residues" evidence="1">
    <location>
        <begin position="12"/>
        <end position="25"/>
    </location>
</feature>
<gene>
    <name evidence="2" type="ORF">FEJ81_06115</name>
</gene>
<evidence type="ECO:0000313" key="2">
    <source>
        <dbReference type="EMBL" id="QCS41950.1"/>
    </source>
</evidence>
<organism evidence="2 3">
    <name type="scientific">Natrinema versiforme</name>
    <dbReference type="NCBI Taxonomy" id="88724"/>
    <lineage>
        <taxon>Archaea</taxon>
        <taxon>Methanobacteriati</taxon>
        <taxon>Methanobacteriota</taxon>
        <taxon>Stenosarchaea group</taxon>
        <taxon>Halobacteria</taxon>
        <taxon>Halobacteriales</taxon>
        <taxon>Natrialbaceae</taxon>
        <taxon>Natrinema</taxon>
    </lineage>
</organism>
<evidence type="ECO:0000256" key="1">
    <source>
        <dbReference type="SAM" id="MobiDB-lite"/>
    </source>
</evidence>
<proteinExistence type="predicted"/>
<dbReference type="PROSITE" id="PS51318">
    <property type="entry name" value="TAT"/>
    <property type="match status" value="1"/>
</dbReference>
<dbReference type="InterPro" id="IPR006311">
    <property type="entry name" value="TAT_signal"/>
</dbReference>
<dbReference type="Gene3D" id="2.60.120.200">
    <property type="match status" value="1"/>
</dbReference>
<dbReference type="EMBL" id="CP040330">
    <property type="protein sequence ID" value="QCS41950.1"/>
    <property type="molecule type" value="Genomic_DNA"/>
</dbReference>
<accession>A0A4P8WFB9</accession>
<sequence>MVPNRFLLGGDESTNGTDRASDNACSRRSYLRATGAAVAAGLTAGTASASAAGADGAPATGTSDEASSVIDIDYDRIDAPSDAYRVWNGNEASAAMGQHPTQSGSQSLSITVGSGNSWGTNAMYWLSEQGYGQPSEAYQRQRVSISDGWEMAPDDLCRFTAIGFNTEAGNAGSGGRGPPTGADGWSSVVCLANRGNPPAGTYGLATYTYHMDYHSGSGEIELTDAAIPIGEWVDLETYVRMNTYQNGRANSDGVIRYWLDGELAYEREDLRFTTTDAQAIEYLGPRVRYGGSEVAPAEQSIQYGDHRIVVGPAASDRAPSARRS</sequence>
<evidence type="ECO:0000313" key="3">
    <source>
        <dbReference type="Proteomes" id="UP000302218"/>
    </source>
</evidence>
<protein>
    <submittedName>
        <fullName evidence="2">Uncharacterized protein</fullName>
    </submittedName>
</protein>
<dbReference type="RefSeq" id="WP_138244447.1">
    <property type="nucleotide sequence ID" value="NZ_CP040330.1"/>
</dbReference>
<dbReference type="Proteomes" id="UP000302218">
    <property type="component" value="Chromosome"/>
</dbReference>
<name>A0A4P8WFB9_9EURY</name>
<dbReference type="KEGG" id="nvr:FEJ81_06115"/>
<dbReference type="GeneID" id="40264829"/>